<dbReference type="InterPro" id="IPR044822">
    <property type="entry name" value="Myb_DNA-bind_4"/>
</dbReference>
<organism evidence="3 4">
    <name type="scientific">Oryzias melastigma</name>
    <name type="common">Marine medaka</name>
    <dbReference type="NCBI Taxonomy" id="30732"/>
    <lineage>
        <taxon>Eukaryota</taxon>
        <taxon>Metazoa</taxon>
        <taxon>Chordata</taxon>
        <taxon>Craniata</taxon>
        <taxon>Vertebrata</taxon>
        <taxon>Euteleostomi</taxon>
        <taxon>Actinopterygii</taxon>
        <taxon>Neopterygii</taxon>
        <taxon>Teleostei</taxon>
        <taxon>Neoteleostei</taxon>
        <taxon>Acanthomorphata</taxon>
        <taxon>Ovalentaria</taxon>
        <taxon>Atherinomorphae</taxon>
        <taxon>Beloniformes</taxon>
        <taxon>Adrianichthyidae</taxon>
        <taxon>Oryziinae</taxon>
        <taxon>Oryzias</taxon>
    </lineage>
</organism>
<dbReference type="Proteomes" id="UP000261560">
    <property type="component" value="Unplaced"/>
</dbReference>
<feature type="domain" description="Myb/SANT-like DNA-binding" evidence="2">
    <location>
        <begin position="24"/>
        <end position="111"/>
    </location>
</feature>
<dbReference type="Gene3D" id="1.10.10.60">
    <property type="entry name" value="Homeodomain-like"/>
    <property type="match status" value="1"/>
</dbReference>
<keyword evidence="4" id="KW-1185">Reference proteome</keyword>
<dbReference type="Pfam" id="PF13837">
    <property type="entry name" value="Myb_DNA-bind_4"/>
    <property type="match status" value="1"/>
</dbReference>
<proteinExistence type="predicted"/>
<sequence>METFFLFCCCFFYEKNNCIFLGSKEKTTVFIRLRGENDHLFTGAKYSAAIAWRTILGKMGLQGKISPIQAKKKWDNLKKKYKDCKYPASGEGVCGKPSAATWPWFDLMDEVLGQRPSTTPPVLFAPISEDTPGPSTTVDKREETDEEESESGRSQPPAGRKRIAEELLDLLREDFRLQREAEERRAQERKEMFDRLFNLLEKIVTK</sequence>
<dbReference type="RefSeq" id="XP_036071155.1">
    <property type="nucleotide sequence ID" value="XM_036215262.1"/>
</dbReference>
<dbReference type="AlphaFoldDB" id="A0A3B3CFT9"/>
<dbReference type="Ensembl" id="ENSOMET00000034209.1">
    <property type="protein sequence ID" value="ENSOMEP00000015942.1"/>
    <property type="gene ID" value="ENSOMEG00000017588.1"/>
</dbReference>
<dbReference type="PaxDb" id="30732-ENSOMEP00000015942"/>
<evidence type="ECO:0000313" key="3">
    <source>
        <dbReference type="Ensembl" id="ENSOMEP00000015942.1"/>
    </source>
</evidence>
<dbReference type="STRING" id="30732.ENSOMEP00000015942"/>
<reference evidence="3" key="2">
    <citation type="submission" date="2025-09" db="UniProtKB">
        <authorList>
            <consortium name="Ensembl"/>
        </authorList>
    </citation>
    <scope>IDENTIFICATION</scope>
</reference>
<accession>A0A3B3CFT9</accession>
<dbReference type="GeneTree" id="ENSGT00940000177432"/>
<evidence type="ECO:0000313" key="4">
    <source>
        <dbReference type="Proteomes" id="UP000261560"/>
    </source>
</evidence>
<name>A0A3B3CFT9_ORYME</name>
<dbReference type="OrthoDB" id="8933168at2759"/>
<evidence type="ECO:0000256" key="1">
    <source>
        <dbReference type="SAM" id="MobiDB-lite"/>
    </source>
</evidence>
<reference evidence="3" key="1">
    <citation type="submission" date="2025-08" db="UniProtKB">
        <authorList>
            <consortium name="Ensembl"/>
        </authorList>
    </citation>
    <scope>IDENTIFICATION</scope>
</reference>
<dbReference type="GeneID" id="112138669"/>
<protein>
    <submittedName>
        <fullName evidence="3">Uncharacterized LOC112138669</fullName>
    </submittedName>
</protein>
<feature type="region of interest" description="Disordered" evidence="1">
    <location>
        <begin position="118"/>
        <end position="162"/>
    </location>
</feature>
<evidence type="ECO:0000259" key="2">
    <source>
        <dbReference type="Pfam" id="PF13837"/>
    </source>
</evidence>